<organism evidence="2 3">
    <name type="scientific">Corynebacterium timonense</name>
    <dbReference type="NCBI Taxonomy" id="441500"/>
    <lineage>
        <taxon>Bacteria</taxon>
        <taxon>Bacillati</taxon>
        <taxon>Actinomycetota</taxon>
        <taxon>Actinomycetes</taxon>
        <taxon>Mycobacteriales</taxon>
        <taxon>Corynebacteriaceae</taxon>
        <taxon>Corynebacterium</taxon>
    </lineage>
</organism>
<accession>A0A1H1TAG3</accession>
<feature type="compositionally biased region" description="Polar residues" evidence="1">
    <location>
        <begin position="46"/>
        <end position="56"/>
    </location>
</feature>
<proteinExistence type="predicted"/>
<dbReference type="Proteomes" id="UP000182237">
    <property type="component" value="Chromosome I"/>
</dbReference>
<dbReference type="eggNOG" id="ENOG5031JAE">
    <property type="taxonomic scope" value="Bacteria"/>
</dbReference>
<name>A0A1H1TAG3_9CORY</name>
<keyword evidence="3" id="KW-1185">Reference proteome</keyword>
<feature type="compositionally biased region" description="Basic and acidic residues" evidence="1">
    <location>
        <begin position="15"/>
        <end position="31"/>
    </location>
</feature>
<feature type="compositionally biased region" description="Acidic residues" evidence="1">
    <location>
        <begin position="239"/>
        <end position="251"/>
    </location>
</feature>
<dbReference type="NCBIfam" id="NF040480">
    <property type="entry name" value="CGLAU_01105_fam"/>
    <property type="match status" value="1"/>
</dbReference>
<evidence type="ECO:0000256" key="1">
    <source>
        <dbReference type="SAM" id="MobiDB-lite"/>
    </source>
</evidence>
<dbReference type="RefSeq" id="WP_019193825.1">
    <property type="nucleotide sequence ID" value="NZ_LT629765.1"/>
</dbReference>
<evidence type="ECO:0000313" key="2">
    <source>
        <dbReference type="EMBL" id="SDS57163.1"/>
    </source>
</evidence>
<dbReference type="STRING" id="1203190.GCA_000312345_00985"/>
<sequence length="273" mass="28691">MASDYTPHNDVTGNFDKDDPNAPKAEVRGEAGDSAPDAAVKDSNAEDNGSDTTGSLMDNLKSAGEAWLLAGSALGNVASHFVDTFRADRESDAPQGAHAKDDGVDSSEGIGERLKAAVDNARSAFNSSENDRDFRAAATSFASDAEDIFRDYAGSASRAGDATVKSPQTEDAKAAFKDAVAEVRETFNQAVKDVRNRADESDVDAEGAVNEMRSRLDALIAKVSDQFDRGEGDQGDAGAADDDIVEGEVVDETTPSTDTDTDTDHTTNQRAGE</sequence>
<protein>
    <submittedName>
        <fullName evidence="2">Uncharacterized protein</fullName>
    </submittedName>
</protein>
<dbReference type="EMBL" id="LT629765">
    <property type="protein sequence ID" value="SDS57163.1"/>
    <property type="molecule type" value="Genomic_DNA"/>
</dbReference>
<feature type="compositionally biased region" description="Basic and acidic residues" evidence="1">
    <location>
        <begin position="262"/>
        <end position="273"/>
    </location>
</feature>
<evidence type="ECO:0000313" key="3">
    <source>
        <dbReference type="Proteomes" id="UP000182237"/>
    </source>
</evidence>
<dbReference type="OrthoDB" id="4410901at2"/>
<feature type="region of interest" description="Disordered" evidence="1">
    <location>
        <begin position="226"/>
        <end position="273"/>
    </location>
</feature>
<reference evidence="2" key="1">
    <citation type="submission" date="2016-10" db="EMBL/GenBank/DDBJ databases">
        <authorList>
            <person name="de Groot N.N."/>
        </authorList>
    </citation>
    <scope>NUCLEOTIDE SEQUENCE [LARGE SCALE GENOMIC DNA]</scope>
    <source>
        <strain evidence="2">DSM 45434</strain>
    </source>
</reference>
<dbReference type="AlphaFoldDB" id="A0A1H1TAG3"/>
<feature type="compositionally biased region" description="Basic and acidic residues" evidence="1">
    <location>
        <begin position="89"/>
        <end position="103"/>
    </location>
</feature>
<feature type="region of interest" description="Disordered" evidence="1">
    <location>
        <begin position="89"/>
        <end position="112"/>
    </location>
</feature>
<feature type="region of interest" description="Disordered" evidence="1">
    <location>
        <begin position="1"/>
        <end position="58"/>
    </location>
</feature>
<gene>
    <name evidence="2" type="ORF">SAMN04488539_1936</name>
</gene>